<feature type="chain" id="PRO_5036966800" evidence="1">
    <location>
        <begin position="21"/>
        <end position="379"/>
    </location>
</feature>
<evidence type="ECO:0000256" key="1">
    <source>
        <dbReference type="SAM" id="SignalP"/>
    </source>
</evidence>
<reference evidence="2" key="1">
    <citation type="submission" date="2021-01" db="EMBL/GenBank/DDBJ databases">
        <title>Modified the classification status of verrucomicrobia.</title>
        <authorList>
            <person name="Feng X."/>
        </authorList>
    </citation>
    <scope>NUCLEOTIDE SEQUENCE</scope>
    <source>
        <strain evidence="2">JCM 18052</strain>
    </source>
</reference>
<evidence type="ECO:0000313" key="3">
    <source>
        <dbReference type="Proteomes" id="UP000600139"/>
    </source>
</evidence>
<protein>
    <submittedName>
        <fullName evidence="2">Uncharacterized protein</fullName>
    </submittedName>
</protein>
<organism evidence="2 3">
    <name type="scientific">Luteolibacter yonseiensis</name>
    <dbReference type="NCBI Taxonomy" id="1144680"/>
    <lineage>
        <taxon>Bacteria</taxon>
        <taxon>Pseudomonadati</taxon>
        <taxon>Verrucomicrobiota</taxon>
        <taxon>Verrucomicrobiia</taxon>
        <taxon>Verrucomicrobiales</taxon>
        <taxon>Verrucomicrobiaceae</taxon>
        <taxon>Luteolibacter</taxon>
    </lineage>
</organism>
<name>A0A934VB15_9BACT</name>
<dbReference type="EMBL" id="JAENIK010000009">
    <property type="protein sequence ID" value="MBK1815690.1"/>
    <property type="molecule type" value="Genomic_DNA"/>
</dbReference>
<comment type="caution">
    <text evidence="2">The sequence shown here is derived from an EMBL/GenBank/DDBJ whole genome shotgun (WGS) entry which is preliminary data.</text>
</comment>
<feature type="signal peptide" evidence="1">
    <location>
        <begin position="1"/>
        <end position="20"/>
    </location>
</feature>
<keyword evidence="1" id="KW-0732">Signal</keyword>
<sequence>MKTRFTLLLSACLAGVSVHAQDDPTYTNFIRQKQLPSGVEVDVPNLAPSGEQNSPLAINPNGARFELWTTRSSPFASFQLQSIYVGTFVPMAQVVIDSEDPYGKKLDEPGVFTNVSYENSDFATKKEIPVNIPAMVRRTRADRPFKVYLKTEGLLAGATDPPASKTVSFLRHVQSYGAGGTGANLNRTQASLFSQVALSQNGVLNPLVYTLTSVPGADRAKVRGEERFSVFSIRDEQIAGQVIEPSQLASQYIQVWPVADGSISGITANQIVRFSMPTVTFTYNDTYPGSSTYAQVYKGEVRLNAEGRIVPGSHKNNTAQVPESYVEVTGTDFDSIFDGDGRWTMEVLTVTPFGIDRLGYVSFTLDRTIEVNGSFNTIE</sequence>
<accession>A0A934VB15</accession>
<dbReference type="AlphaFoldDB" id="A0A934VB15"/>
<dbReference type="RefSeq" id="WP_200350647.1">
    <property type="nucleotide sequence ID" value="NZ_BAABHZ010000008.1"/>
</dbReference>
<evidence type="ECO:0000313" key="2">
    <source>
        <dbReference type="EMBL" id="MBK1815690.1"/>
    </source>
</evidence>
<dbReference type="Proteomes" id="UP000600139">
    <property type="component" value="Unassembled WGS sequence"/>
</dbReference>
<proteinExistence type="predicted"/>
<gene>
    <name evidence="2" type="ORF">JIN84_08685</name>
</gene>
<keyword evidence="3" id="KW-1185">Reference proteome</keyword>